<evidence type="ECO:0000313" key="4">
    <source>
        <dbReference type="EMBL" id="KNY27079.1"/>
    </source>
</evidence>
<dbReference type="RefSeq" id="WP_050753380.1">
    <property type="nucleotide sequence ID" value="NZ_JQKC01000016.1"/>
</dbReference>
<proteinExistence type="predicted"/>
<comment type="caution">
    <text evidence="4">The sequence shown here is derived from an EMBL/GenBank/DDBJ whole genome shotgun (WGS) entry which is preliminary data.</text>
</comment>
<dbReference type="Pfam" id="PF23981">
    <property type="entry name" value="DUF7305"/>
    <property type="match status" value="1"/>
</dbReference>
<feature type="domain" description="DUF7305" evidence="3">
    <location>
        <begin position="233"/>
        <end position="332"/>
    </location>
</feature>
<dbReference type="eggNOG" id="COG5492">
    <property type="taxonomic scope" value="Bacteria"/>
</dbReference>
<organism evidence="4 5">
    <name type="scientific">Pseudobacteroides cellulosolvens ATCC 35603 = DSM 2933</name>
    <dbReference type="NCBI Taxonomy" id="398512"/>
    <lineage>
        <taxon>Bacteria</taxon>
        <taxon>Bacillati</taxon>
        <taxon>Bacillota</taxon>
        <taxon>Clostridia</taxon>
        <taxon>Eubacteriales</taxon>
        <taxon>Oscillospiraceae</taxon>
        <taxon>Pseudobacteroides</taxon>
    </lineage>
</organism>
<dbReference type="InterPro" id="IPR055729">
    <property type="entry name" value="DUF7305"/>
</dbReference>
<gene>
    <name evidence="4" type="ORF">Bccel_2344</name>
</gene>
<dbReference type="EMBL" id="LGTC01000001">
    <property type="protein sequence ID" value="KNY27079.1"/>
    <property type="molecule type" value="Genomic_DNA"/>
</dbReference>
<dbReference type="STRING" id="398512.Bccel_2344"/>
<feature type="transmembrane region" description="Helical" evidence="1">
    <location>
        <begin position="12"/>
        <end position="32"/>
    </location>
</feature>
<keyword evidence="1" id="KW-0472">Membrane</keyword>
<name>A0A0L6JMU4_9FIRM</name>
<dbReference type="AlphaFoldDB" id="A0A0L6JMU4"/>
<feature type="domain" description="Putative Flp pilus-assembly TadG-like N-terminal" evidence="2">
    <location>
        <begin position="13"/>
        <end position="57"/>
    </location>
</feature>
<dbReference type="SUPFAM" id="SSF51126">
    <property type="entry name" value="Pectin lyase-like"/>
    <property type="match status" value="1"/>
</dbReference>
<protein>
    <submittedName>
        <fullName evidence="4">Uncharacterized protein</fullName>
    </submittedName>
</protein>
<evidence type="ECO:0000313" key="5">
    <source>
        <dbReference type="Proteomes" id="UP000036923"/>
    </source>
</evidence>
<dbReference type="Pfam" id="PF13400">
    <property type="entry name" value="Tad"/>
    <property type="match status" value="1"/>
</dbReference>
<evidence type="ECO:0000256" key="1">
    <source>
        <dbReference type="SAM" id="Phobius"/>
    </source>
</evidence>
<dbReference type="eggNOG" id="COG4961">
    <property type="taxonomic scope" value="Bacteria"/>
</dbReference>
<sequence precursor="true">MNIKFLKSKKGVSIVIFSIALTAVLGMSAIVVDIGNVAIGRQKLQNAIDSAALAAVQELPNQSKALEVVNDYVVKNGFTPSDVKVTFSEDSTEVSIEGTKKINYLFARILGLEGKSTKCNAAALSGNIGQALDYVLFSGSTTTNLIINGSQMYVNGNSHTNAGFIANGSKQKITGACEAVKSVVVNGSQIEINNRMPNSPYVEMPDFSETIRVQAEKSGKYYNSSKEFSGSYVNVNEPIYVDGDLTVNGSHFRGEGCILVTGNITFNGSNLYDSTKDSICFYSKNGKITINGSNINLNGIVYAPNGSITMNGSNQTIMGRVIGKTLVFNGSNLTVDGADTNMGGVPSKGAQLIH</sequence>
<accession>A0A0L6JMU4</accession>
<dbReference type="InterPro" id="IPR028087">
    <property type="entry name" value="Tad_N"/>
</dbReference>
<dbReference type="Proteomes" id="UP000036923">
    <property type="component" value="Unassembled WGS sequence"/>
</dbReference>
<reference evidence="5" key="1">
    <citation type="submission" date="2015-07" db="EMBL/GenBank/DDBJ databases">
        <title>Near-Complete Genome Sequence of the Cellulolytic Bacterium Bacteroides (Pseudobacteroides) cellulosolvens ATCC 35603.</title>
        <authorList>
            <person name="Dassa B."/>
            <person name="Utturkar S.M."/>
            <person name="Klingeman D.M."/>
            <person name="Hurt R.A."/>
            <person name="Keller M."/>
            <person name="Xu J."/>
            <person name="Reddy Y.H.K."/>
            <person name="Borovok I."/>
            <person name="Grinberg I.R."/>
            <person name="Lamed R."/>
            <person name="Zhivin O."/>
            <person name="Bayer E.A."/>
            <person name="Brown S.D."/>
        </authorList>
    </citation>
    <scope>NUCLEOTIDE SEQUENCE [LARGE SCALE GENOMIC DNA]</scope>
    <source>
        <strain evidence="5">DSM 2933</strain>
    </source>
</reference>
<dbReference type="OrthoDB" id="3171015at2"/>
<keyword evidence="5" id="KW-1185">Reference proteome</keyword>
<keyword evidence="1" id="KW-0812">Transmembrane</keyword>
<evidence type="ECO:0000259" key="2">
    <source>
        <dbReference type="Pfam" id="PF13400"/>
    </source>
</evidence>
<keyword evidence="1" id="KW-1133">Transmembrane helix</keyword>
<evidence type="ECO:0000259" key="3">
    <source>
        <dbReference type="Pfam" id="PF23981"/>
    </source>
</evidence>
<dbReference type="InterPro" id="IPR011050">
    <property type="entry name" value="Pectin_lyase_fold/virulence"/>
</dbReference>